<keyword evidence="2" id="KW-1185">Reference proteome</keyword>
<reference evidence="1" key="1">
    <citation type="submission" date="2022-06" db="EMBL/GenBank/DDBJ databases">
        <title>Phylogenomic reconstructions and comparative analyses of Kickxellomycotina fungi.</title>
        <authorList>
            <person name="Reynolds N.K."/>
            <person name="Stajich J.E."/>
            <person name="Barry K."/>
            <person name="Grigoriev I.V."/>
            <person name="Crous P."/>
            <person name="Smith M.E."/>
        </authorList>
    </citation>
    <scope>NUCLEOTIDE SEQUENCE</scope>
    <source>
        <strain evidence="1">RSA 2271</strain>
    </source>
</reference>
<protein>
    <submittedName>
        <fullName evidence="1">Uncharacterized protein</fullName>
    </submittedName>
</protein>
<dbReference type="EMBL" id="JAMZIH010007464">
    <property type="protein sequence ID" value="KAJ1673050.1"/>
    <property type="molecule type" value="Genomic_DNA"/>
</dbReference>
<accession>A0ACC1HAP1</accession>
<evidence type="ECO:0000313" key="2">
    <source>
        <dbReference type="Proteomes" id="UP001145114"/>
    </source>
</evidence>
<proteinExistence type="predicted"/>
<organism evidence="1 2">
    <name type="scientific">Spiromyces aspiralis</name>
    <dbReference type="NCBI Taxonomy" id="68401"/>
    <lineage>
        <taxon>Eukaryota</taxon>
        <taxon>Fungi</taxon>
        <taxon>Fungi incertae sedis</taxon>
        <taxon>Zoopagomycota</taxon>
        <taxon>Kickxellomycotina</taxon>
        <taxon>Kickxellomycetes</taxon>
        <taxon>Kickxellales</taxon>
        <taxon>Kickxellaceae</taxon>
        <taxon>Spiromyces</taxon>
    </lineage>
</organism>
<dbReference type="Proteomes" id="UP001145114">
    <property type="component" value="Unassembled WGS sequence"/>
</dbReference>
<comment type="caution">
    <text evidence="1">The sequence shown here is derived from an EMBL/GenBank/DDBJ whole genome shotgun (WGS) entry which is preliminary data.</text>
</comment>
<sequence>LYPNIERTDIKIGKCIRSAKLILDLQCVEVSHTQRDTELKELGMRELTGLGYNVCSKDPATLESAAPQPAGPKVPSATPEISSGAKAEGTVREAKARMTSARFSFTMVQKTVILSVDAKRDTMLNGLNDASANDSGPKARNPTTLRESTKGLRWALDDADTEIDDFDLRLSQMKFWMPLFIHNMRDPEDRPDCNAWNGLLLAPDATRNVTRDELGWFYMASVQDINLLDLSSAVFTDLELVSVLWAPRVIYFMQHPEASPWLKLLSSYSRLQDPDEIAVRAAEAEGPAMTTAAAASSRQQQPLQAGR</sequence>
<feature type="non-terminal residue" evidence="1">
    <location>
        <position position="1"/>
    </location>
</feature>
<name>A0ACC1HAP1_9FUNG</name>
<gene>
    <name evidence="1" type="ORF">EV182_005987</name>
</gene>
<evidence type="ECO:0000313" key="1">
    <source>
        <dbReference type="EMBL" id="KAJ1673050.1"/>
    </source>
</evidence>
<feature type="non-terminal residue" evidence="1">
    <location>
        <position position="307"/>
    </location>
</feature>